<organism evidence="1 2">
    <name type="scientific">Vanilla planifolia</name>
    <name type="common">Vanilla</name>
    <dbReference type="NCBI Taxonomy" id="51239"/>
    <lineage>
        <taxon>Eukaryota</taxon>
        <taxon>Viridiplantae</taxon>
        <taxon>Streptophyta</taxon>
        <taxon>Embryophyta</taxon>
        <taxon>Tracheophyta</taxon>
        <taxon>Spermatophyta</taxon>
        <taxon>Magnoliopsida</taxon>
        <taxon>Liliopsida</taxon>
        <taxon>Asparagales</taxon>
        <taxon>Orchidaceae</taxon>
        <taxon>Vanilloideae</taxon>
        <taxon>Vanilleae</taxon>
        <taxon>Vanilla</taxon>
    </lineage>
</organism>
<dbReference type="EMBL" id="JADCNM010000013">
    <property type="protein sequence ID" value="KAG0456590.1"/>
    <property type="molecule type" value="Genomic_DNA"/>
</dbReference>
<proteinExistence type="predicted"/>
<gene>
    <name evidence="1" type="ORF">HPP92_024378</name>
</gene>
<accession>A0A835PMA0</accession>
<sequence>MAVPRDIKMVYKGVNSQEVAHRTLKFAWSFRHEGRCRQELELLLSDRWFDLSARYLQLRNQLSDLGERINVGIHTDI</sequence>
<comment type="caution">
    <text evidence="1">The sequence shown here is derived from an EMBL/GenBank/DDBJ whole genome shotgun (WGS) entry which is preliminary data.</text>
</comment>
<protein>
    <submittedName>
        <fullName evidence="1">Uncharacterized protein</fullName>
    </submittedName>
</protein>
<evidence type="ECO:0000313" key="1">
    <source>
        <dbReference type="EMBL" id="KAG0456590.1"/>
    </source>
</evidence>
<name>A0A835PMA0_VANPL</name>
<dbReference type="AlphaFoldDB" id="A0A835PMA0"/>
<reference evidence="1 2" key="1">
    <citation type="journal article" date="2020" name="Nat. Food">
        <title>A phased Vanilla planifolia genome enables genetic improvement of flavour and production.</title>
        <authorList>
            <person name="Hasing T."/>
            <person name="Tang H."/>
            <person name="Brym M."/>
            <person name="Khazi F."/>
            <person name="Huang T."/>
            <person name="Chambers A.H."/>
        </authorList>
    </citation>
    <scope>NUCLEOTIDE SEQUENCE [LARGE SCALE GENOMIC DNA]</scope>
    <source>
        <tissue evidence="1">Leaf</tissue>
    </source>
</reference>
<dbReference type="Proteomes" id="UP000639772">
    <property type="component" value="Chromosome 13"/>
</dbReference>
<evidence type="ECO:0000313" key="2">
    <source>
        <dbReference type="Proteomes" id="UP000639772"/>
    </source>
</evidence>